<dbReference type="InterPro" id="IPR052719">
    <property type="entry name" value="CvpA-like"/>
</dbReference>
<dbReference type="STRING" id="90241.B0682_03560"/>
<organism evidence="6 7">
    <name type="scientific">Lwoffella lincolnii</name>
    <dbReference type="NCBI Taxonomy" id="90241"/>
    <lineage>
        <taxon>Bacteria</taxon>
        <taxon>Pseudomonadati</taxon>
        <taxon>Pseudomonadota</taxon>
        <taxon>Gammaproteobacteria</taxon>
        <taxon>Moraxellales</taxon>
        <taxon>Moraxellaceae</taxon>
        <taxon>Lwoffella</taxon>
    </lineage>
</organism>
<keyword evidence="2 5" id="KW-0812">Transmembrane</keyword>
<dbReference type="PANTHER" id="PTHR36926:SF1">
    <property type="entry name" value="COLICIN V PRODUCTION PROTEIN"/>
    <property type="match status" value="1"/>
</dbReference>
<comment type="caution">
    <text evidence="6">The sequence shown here is derived from an EMBL/GenBank/DDBJ whole genome shotgun (WGS) entry which is preliminary data.</text>
</comment>
<keyword evidence="3 5" id="KW-1133">Transmembrane helix</keyword>
<dbReference type="Pfam" id="PF02674">
    <property type="entry name" value="Colicin_V"/>
    <property type="match status" value="1"/>
</dbReference>
<evidence type="ECO:0008006" key="8">
    <source>
        <dbReference type="Google" id="ProtNLM"/>
    </source>
</evidence>
<name>A0A1T0CI43_9GAMM</name>
<evidence type="ECO:0000313" key="6">
    <source>
        <dbReference type="EMBL" id="OOS22004.1"/>
    </source>
</evidence>
<evidence type="ECO:0000256" key="4">
    <source>
        <dbReference type="ARBA" id="ARBA00023136"/>
    </source>
</evidence>
<feature type="transmembrane region" description="Helical" evidence="5">
    <location>
        <begin position="69"/>
        <end position="92"/>
    </location>
</feature>
<dbReference type="EMBL" id="MUYT01000004">
    <property type="protein sequence ID" value="OOS22004.1"/>
    <property type="molecule type" value="Genomic_DNA"/>
</dbReference>
<feature type="transmembrane region" description="Helical" evidence="5">
    <location>
        <begin position="30"/>
        <end position="49"/>
    </location>
</feature>
<keyword evidence="7" id="KW-1185">Reference proteome</keyword>
<dbReference type="PANTHER" id="PTHR36926">
    <property type="entry name" value="COLICIN V PRODUCTION PROTEIN"/>
    <property type="match status" value="1"/>
</dbReference>
<reference evidence="6 7" key="1">
    <citation type="submission" date="2017-02" db="EMBL/GenBank/DDBJ databases">
        <title>Draft genome sequence of Moraxella lincolnii CCUG 9405T type strain.</title>
        <authorList>
            <person name="Salva-Serra F."/>
            <person name="Engstrom-Jakobsson H."/>
            <person name="Thorell K."/>
            <person name="Jaen-Luchoro D."/>
            <person name="Gonzales-Siles L."/>
            <person name="Karlsson R."/>
            <person name="Yazdan S."/>
            <person name="Boulund F."/>
            <person name="Johnning A."/>
            <person name="Engstrand L."/>
            <person name="Kristiansson E."/>
            <person name="Moore E."/>
        </authorList>
    </citation>
    <scope>NUCLEOTIDE SEQUENCE [LARGE SCALE GENOMIC DNA]</scope>
    <source>
        <strain evidence="6 7">CCUG 9405</strain>
    </source>
</reference>
<evidence type="ECO:0000256" key="1">
    <source>
        <dbReference type="ARBA" id="ARBA00004141"/>
    </source>
</evidence>
<accession>A0A1T0CI43</accession>
<dbReference type="GO" id="GO:0016020">
    <property type="term" value="C:membrane"/>
    <property type="evidence" value="ECO:0007669"/>
    <property type="project" value="UniProtKB-SubCell"/>
</dbReference>
<keyword evidence="4 5" id="KW-0472">Membrane</keyword>
<evidence type="ECO:0000256" key="2">
    <source>
        <dbReference type="ARBA" id="ARBA00022692"/>
    </source>
</evidence>
<dbReference type="AlphaFoldDB" id="A0A1T0CI43"/>
<protein>
    <recommendedName>
        <fullName evidence="8">Colicin V production protein</fullName>
    </recommendedName>
</protein>
<proteinExistence type="predicted"/>
<feature type="transmembrane region" description="Helical" evidence="5">
    <location>
        <begin position="113"/>
        <end position="134"/>
    </location>
</feature>
<evidence type="ECO:0000256" key="3">
    <source>
        <dbReference type="ARBA" id="ARBA00022989"/>
    </source>
</evidence>
<comment type="subcellular location">
    <subcellularLocation>
        <location evidence="1">Membrane</location>
        <topology evidence="1">Multi-pass membrane protein</topology>
    </subcellularLocation>
</comment>
<gene>
    <name evidence="6" type="ORF">B0682_03560</name>
</gene>
<sequence>MTTFGGFDFIILLSVALGLWRGFRLGLVKTVIGLLGWLFALIAGSRMAFEFAPLMSKMVAEPNLQLGLAFLVIVLMVLTLVHVAGYLITHAIHSLRLGLLDKMLGGAVGGAKNLLIVLVVLNVTAPLLQYLPWWSTSKLTQSLMPYAPIATVLTQQMAGKTYDYLTENNSRQDLSDVN</sequence>
<dbReference type="Proteomes" id="UP000191094">
    <property type="component" value="Unassembled WGS sequence"/>
</dbReference>
<feature type="transmembrane region" description="Helical" evidence="5">
    <location>
        <begin position="6"/>
        <end position="23"/>
    </location>
</feature>
<evidence type="ECO:0000256" key="5">
    <source>
        <dbReference type="SAM" id="Phobius"/>
    </source>
</evidence>
<evidence type="ECO:0000313" key="7">
    <source>
        <dbReference type="Proteomes" id="UP000191094"/>
    </source>
</evidence>
<dbReference type="InterPro" id="IPR003825">
    <property type="entry name" value="Colicin-V_CvpA"/>
</dbReference>
<dbReference type="GO" id="GO:0009403">
    <property type="term" value="P:toxin biosynthetic process"/>
    <property type="evidence" value="ECO:0007669"/>
    <property type="project" value="InterPro"/>
</dbReference>